<organism evidence="3 4">
    <name type="scientific">Brevibacillus reuszeri</name>
    <dbReference type="NCBI Taxonomy" id="54915"/>
    <lineage>
        <taxon>Bacteria</taxon>
        <taxon>Bacillati</taxon>
        <taxon>Bacillota</taxon>
        <taxon>Bacilli</taxon>
        <taxon>Bacillales</taxon>
        <taxon>Paenibacillaceae</taxon>
        <taxon>Brevibacillus</taxon>
    </lineage>
</organism>
<evidence type="ECO:0000313" key="5">
    <source>
        <dbReference type="Proteomes" id="UP000319578"/>
    </source>
</evidence>
<evidence type="ECO:0000313" key="2">
    <source>
        <dbReference type="EMBL" id="GED67273.1"/>
    </source>
</evidence>
<evidence type="ECO:0008006" key="6">
    <source>
        <dbReference type="Google" id="ProtNLM"/>
    </source>
</evidence>
<proteinExistence type="predicted"/>
<keyword evidence="1" id="KW-1133">Transmembrane helix</keyword>
<dbReference type="Proteomes" id="UP000319578">
    <property type="component" value="Unassembled WGS sequence"/>
</dbReference>
<reference evidence="2 5" key="3">
    <citation type="submission" date="2019-06" db="EMBL/GenBank/DDBJ databases">
        <title>Whole genome shotgun sequence of Brevibacillus reuszeri NBRC 15719.</title>
        <authorList>
            <person name="Hosoyama A."/>
            <person name="Uohara A."/>
            <person name="Ohji S."/>
            <person name="Ichikawa N."/>
        </authorList>
    </citation>
    <scope>NUCLEOTIDE SEQUENCE [LARGE SCALE GENOMIC DNA]</scope>
    <source>
        <strain evidence="2 5">NBRC 15719</strain>
    </source>
</reference>
<evidence type="ECO:0000256" key="1">
    <source>
        <dbReference type="SAM" id="Phobius"/>
    </source>
</evidence>
<dbReference type="STRING" id="54915.ADS79_22875"/>
<reference evidence="3" key="2">
    <citation type="submission" date="2015-07" db="EMBL/GenBank/DDBJ databases">
        <title>MeaNS - Measles Nucleotide Surveillance Program.</title>
        <authorList>
            <person name="Tran T."/>
            <person name="Druce J."/>
        </authorList>
    </citation>
    <scope>NUCLEOTIDE SEQUENCE</scope>
    <source>
        <strain evidence="3">DSM 9887</strain>
    </source>
</reference>
<protein>
    <recommendedName>
        <fullName evidence="6">DUF4367 domain-containing protein</fullName>
    </recommendedName>
</protein>
<gene>
    <name evidence="3" type="ORF">ADS79_22875</name>
    <name evidence="2" type="ORF">BRE01_09750</name>
</gene>
<keyword evidence="1" id="KW-0812">Transmembrane</keyword>
<dbReference type="EMBL" id="BJON01000004">
    <property type="protein sequence ID" value="GED67273.1"/>
    <property type="molecule type" value="Genomic_DNA"/>
</dbReference>
<keyword evidence="5" id="KW-1185">Reference proteome</keyword>
<reference evidence="4" key="1">
    <citation type="submission" date="2015-07" db="EMBL/GenBank/DDBJ databases">
        <title>Genome sequencing project for genomic taxonomy and phylogenomics of Bacillus-like bacteria.</title>
        <authorList>
            <person name="Liu B."/>
            <person name="Wang J."/>
            <person name="Zhu Y."/>
            <person name="Liu G."/>
            <person name="Chen Q."/>
            <person name="Chen Z."/>
            <person name="Lan J."/>
            <person name="Che J."/>
            <person name="Ge C."/>
            <person name="Shi H."/>
            <person name="Pan Z."/>
            <person name="Liu X."/>
        </authorList>
    </citation>
    <scope>NUCLEOTIDE SEQUENCE [LARGE SCALE GENOMIC DNA]</scope>
    <source>
        <strain evidence="4">DSM 9887</strain>
    </source>
</reference>
<comment type="caution">
    <text evidence="3">The sequence shown here is derived from an EMBL/GenBank/DDBJ whole genome shotgun (WGS) entry which is preliminary data.</text>
</comment>
<keyword evidence="1" id="KW-0472">Membrane</keyword>
<dbReference type="Proteomes" id="UP000036834">
    <property type="component" value="Unassembled WGS sequence"/>
</dbReference>
<evidence type="ECO:0000313" key="3">
    <source>
        <dbReference type="EMBL" id="KNB71607.1"/>
    </source>
</evidence>
<dbReference type="AlphaFoldDB" id="A0A0K9YSI7"/>
<sequence>MFIEDKLKKEYKWAANELGSDPALDNRILFAARKELAGRAHKKKGLFLRPKLTHVAASFVLLTGFGFATHSLLYKENTGSVQIEVQAAKGFELTQIAPEEIRRELASVENKLTTGETAIVYFAELEKEKHPLFQQNPVIGVEKPEVVADWKQWDEISQKASLSHSLPKQVADDFTFLEGKLGTPYGAMIGQGGETWLHELQQESKATGKSVVWKVVPNTASPINTYTTLYQNEQKANIYFTVEILSKDQVDIQVSTPETTQYEPVEVNGKKAHYTSNDQFLFSDSGQYKELSWISKEGEQTIMYHMATDSMAVSKEMLKQAAEATQF</sequence>
<dbReference type="EMBL" id="LGIQ01000009">
    <property type="protein sequence ID" value="KNB71607.1"/>
    <property type="molecule type" value="Genomic_DNA"/>
</dbReference>
<accession>A0A0K9YSI7</accession>
<name>A0A0K9YSI7_9BACL</name>
<feature type="transmembrane region" description="Helical" evidence="1">
    <location>
        <begin position="52"/>
        <end position="74"/>
    </location>
</feature>
<dbReference type="RefSeq" id="WP_049740649.1">
    <property type="nucleotide sequence ID" value="NZ_BJON01000004.1"/>
</dbReference>
<dbReference type="OrthoDB" id="2471945at2"/>
<evidence type="ECO:0000313" key="4">
    <source>
        <dbReference type="Proteomes" id="UP000036834"/>
    </source>
</evidence>
<dbReference type="PATRIC" id="fig|54915.3.peg.3707"/>